<accession>A0A9Y2L1R6</accession>
<dbReference type="GO" id="GO:0000270">
    <property type="term" value="P:peptidoglycan metabolic process"/>
    <property type="evidence" value="ECO:0007669"/>
    <property type="project" value="TreeGrafter"/>
</dbReference>
<dbReference type="KEGG" id="ppso:QPJ95_05555"/>
<keyword evidence="2 4" id="KW-0378">Hydrolase</keyword>
<dbReference type="EMBL" id="CP127247">
    <property type="protein sequence ID" value="WIY26380.1"/>
    <property type="molecule type" value="Genomic_DNA"/>
</dbReference>
<evidence type="ECO:0000313" key="4">
    <source>
        <dbReference type="EMBL" id="WIY26380.1"/>
    </source>
</evidence>
<dbReference type="NCBIfam" id="TIGR00666">
    <property type="entry name" value="PBP4"/>
    <property type="match status" value="1"/>
</dbReference>
<dbReference type="InterPro" id="IPR000667">
    <property type="entry name" value="Peptidase_S13"/>
</dbReference>
<organism evidence="4 5">
    <name type="scientific">Parasedimentitalea psychrophila</name>
    <dbReference type="NCBI Taxonomy" id="2997337"/>
    <lineage>
        <taxon>Bacteria</taxon>
        <taxon>Pseudomonadati</taxon>
        <taxon>Pseudomonadota</taxon>
        <taxon>Alphaproteobacteria</taxon>
        <taxon>Rhodobacterales</taxon>
        <taxon>Paracoccaceae</taxon>
        <taxon>Parasedimentitalea</taxon>
    </lineage>
</organism>
<dbReference type="Proteomes" id="UP001238334">
    <property type="component" value="Chromosome"/>
</dbReference>
<gene>
    <name evidence="4" type="primary">dacB</name>
    <name evidence="4" type="ORF">QPJ95_05555</name>
</gene>
<proteinExistence type="inferred from homology"/>
<evidence type="ECO:0000313" key="5">
    <source>
        <dbReference type="Proteomes" id="UP001238334"/>
    </source>
</evidence>
<dbReference type="PANTHER" id="PTHR30023:SF0">
    <property type="entry name" value="PENICILLIN-SENSITIVE CARBOXYPEPTIDASE A"/>
    <property type="match status" value="1"/>
</dbReference>
<feature type="signal peptide" evidence="3">
    <location>
        <begin position="1"/>
        <end position="22"/>
    </location>
</feature>
<dbReference type="GO" id="GO:0006508">
    <property type="term" value="P:proteolysis"/>
    <property type="evidence" value="ECO:0007669"/>
    <property type="project" value="InterPro"/>
</dbReference>
<feature type="chain" id="PRO_5040810222" evidence="3">
    <location>
        <begin position="23"/>
        <end position="496"/>
    </location>
</feature>
<dbReference type="EC" id="3.4.16.4" evidence="4"/>
<name>A0A9Y2L1R6_9RHOB</name>
<evidence type="ECO:0000256" key="1">
    <source>
        <dbReference type="ARBA" id="ARBA00006096"/>
    </source>
</evidence>
<dbReference type="PANTHER" id="PTHR30023">
    <property type="entry name" value="D-ALANYL-D-ALANINE CARBOXYPEPTIDASE"/>
    <property type="match status" value="1"/>
</dbReference>
<evidence type="ECO:0000256" key="2">
    <source>
        <dbReference type="ARBA" id="ARBA00022801"/>
    </source>
</evidence>
<dbReference type="Gene3D" id="3.40.710.10">
    <property type="entry name" value="DD-peptidase/beta-lactamase superfamily"/>
    <property type="match status" value="1"/>
</dbReference>
<protein>
    <submittedName>
        <fullName evidence="4">D-alanyl-D-alanine carboxypeptidase/D-alanyl-D-alanine-endopeptidase</fullName>
        <ecNumber evidence="4">3.4.16.4</ecNumber>
    </submittedName>
</protein>
<dbReference type="AlphaFoldDB" id="A0A9Y2L1R6"/>
<keyword evidence="3" id="KW-0732">Signal</keyword>
<keyword evidence="5" id="KW-1185">Reference proteome</keyword>
<dbReference type="SUPFAM" id="SSF56601">
    <property type="entry name" value="beta-lactamase/transpeptidase-like"/>
    <property type="match status" value="1"/>
</dbReference>
<dbReference type="GO" id="GO:0009002">
    <property type="term" value="F:serine-type D-Ala-D-Ala carboxypeptidase activity"/>
    <property type="evidence" value="ECO:0007669"/>
    <property type="project" value="UniProtKB-EC"/>
</dbReference>
<dbReference type="PRINTS" id="PR00922">
    <property type="entry name" value="DADACBPTASE3"/>
</dbReference>
<dbReference type="RefSeq" id="WP_270919327.1">
    <property type="nucleotide sequence ID" value="NZ_CP127247.1"/>
</dbReference>
<evidence type="ECO:0000256" key="3">
    <source>
        <dbReference type="SAM" id="SignalP"/>
    </source>
</evidence>
<sequence length="496" mass="52881">MVTRRFFLLSGSALIGAGGAWANAPVTSLRPHARRQAVMHSPADGLKRVLQRAGLPGEVACAVADVETGLRLEAENGASGLPPASVAKALTSLYALDVLGAEHRFHTRVMATGGVIGGVVQGDLILVGGGDPTLTTDHLAQLAKALKSAGVREVRGGFKLWDGALPYVHTIDADQPDHVGYSPAISGLALNYNRVHFEWKRAGQGWSVSMDARTEKYRPEVAVARMKVAKRTAPVYTYADSGGADQWTVANAALGKGGSRWLPVRRPAEYVGDVFRTMARAHGIVLAKPQVVKSLPQGQGQVLAQHSSTALLVMLRRMLKYSNNLMAEMIGMSATAASGRRPGSLRASAQAMNSWAGAKYGMTGTRLVDHSGLGDASRMTPDDLVGALIAARKVGQLKPLLKPFLLRDANGKVNKTHPIKVNAKTGTLNFVSGLGGFMTAADGTELAFAIFAADQGARSRIKRADRERPQGARSWNRKAKKMQQKLIERWGTVYGS</sequence>
<dbReference type="InterPro" id="IPR012338">
    <property type="entry name" value="Beta-lactam/transpept-like"/>
</dbReference>
<comment type="similarity">
    <text evidence="1">Belongs to the peptidase S13 family.</text>
</comment>
<dbReference type="Gene3D" id="3.50.80.20">
    <property type="entry name" value="D-Ala-D-Ala carboxypeptidase C, peptidase S13"/>
    <property type="match status" value="1"/>
</dbReference>
<dbReference type="Pfam" id="PF02113">
    <property type="entry name" value="Peptidase_S13"/>
    <property type="match status" value="1"/>
</dbReference>
<keyword evidence="4" id="KW-0645">Protease</keyword>
<keyword evidence="4" id="KW-0121">Carboxypeptidase</keyword>
<reference evidence="4 5" key="1">
    <citation type="submission" date="2023-06" db="EMBL/GenBank/DDBJ databases">
        <title>Parasedimentitalea psychrophila sp. nov., a psychrophilic bacterium isolated from deep-sea sediment.</title>
        <authorList>
            <person name="Li A."/>
        </authorList>
    </citation>
    <scope>NUCLEOTIDE SEQUENCE [LARGE SCALE GENOMIC DNA]</scope>
    <source>
        <strain evidence="4 5">QS115</strain>
    </source>
</reference>